<feature type="region of interest" description="Disordered" evidence="1">
    <location>
        <begin position="65"/>
        <end position="88"/>
    </location>
</feature>
<dbReference type="InterPro" id="IPR012337">
    <property type="entry name" value="RNaseH-like_sf"/>
</dbReference>
<dbReference type="GO" id="GO:0003676">
    <property type="term" value="F:nucleic acid binding"/>
    <property type="evidence" value="ECO:0007669"/>
    <property type="project" value="InterPro"/>
</dbReference>
<dbReference type="Gene3D" id="3.30.420.10">
    <property type="entry name" value="Ribonuclease H-like superfamily/Ribonuclease H"/>
    <property type="match status" value="1"/>
</dbReference>
<dbReference type="Pfam" id="PF13683">
    <property type="entry name" value="rve_3"/>
    <property type="match status" value="1"/>
</dbReference>
<name>A0A0N1F9S6_9PROT</name>
<gene>
    <name evidence="3" type="ORF">GLUCOINTEAF2_0203247</name>
</gene>
<dbReference type="InterPro" id="IPR036397">
    <property type="entry name" value="RNaseH_sf"/>
</dbReference>
<sequence length="88" mass="10075">MQIEWHYIAPGKPQQNGFVESFNGRLRDECLKETLFTSLSHARQILADWQEDYNTVRPHSQLNGRTLEQVARQGSRGRLRAAPVANSP</sequence>
<reference evidence="3 4" key="1">
    <citation type="submission" date="2015-07" db="EMBL/GenBank/DDBJ databases">
        <title>Draft Genome Sequence of Komagataeibacter intermedius Strain AF2, Isolated from Kombucha Tea.</title>
        <authorList>
            <person name="Santos R.A."/>
            <person name="Berretta A.A."/>
            <person name="Barud H.S."/>
            <person name="Ribeiro S.J."/>
            <person name="Gonzalez-Garcia L.N."/>
            <person name="Zucchi T.D."/>
            <person name="Goldman G.H."/>
            <person name="Riano-Pachon D.M."/>
        </authorList>
    </citation>
    <scope>NUCLEOTIDE SEQUENCE [LARGE SCALE GENOMIC DNA]</scope>
    <source>
        <strain evidence="3 4">AF2</strain>
    </source>
</reference>
<evidence type="ECO:0000256" key="1">
    <source>
        <dbReference type="SAM" id="MobiDB-lite"/>
    </source>
</evidence>
<dbReference type="EMBL" id="JUFX02000228">
    <property type="protein sequence ID" value="KPH85670.1"/>
    <property type="molecule type" value="Genomic_DNA"/>
</dbReference>
<dbReference type="AlphaFoldDB" id="A0A0N1F9S6"/>
<comment type="caution">
    <text evidence="3">The sequence shown here is derived from an EMBL/GenBank/DDBJ whole genome shotgun (WGS) entry which is preliminary data.</text>
</comment>
<dbReference type="Proteomes" id="UP000031553">
    <property type="component" value="Unassembled WGS sequence"/>
</dbReference>
<accession>A0A0N1F9S6</accession>
<evidence type="ECO:0000259" key="2">
    <source>
        <dbReference type="PROSITE" id="PS50994"/>
    </source>
</evidence>
<dbReference type="GO" id="GO:0015074">
    <property type="term" value="P:DNA integration"/>
    <property type="evidence" value="ECO:0007669"/>
    <property type="project" value="InterPro"/>
</dbReference>
<evidence type="ECO:0000313" key="4">
    <source>
        <dbReference type="Proteomes" id="UP000031553"/>
    </source>
</evidence>
<feature type="domain" description="Integrase catalytic" evidence="2">
    <location>
        <begin position="1"/>
        <end position="74"/>
    </location>
</feature>
<protein>
    <submittedName>
        <fullName evidence="3">Transposase</fullName>
    </submittedName>
</protein>
<dbReference type="PANTHER" id="PTHR47515:SF1">
    <property type="entry name" value="BLR2054 PROTEIN"/>
    <property type="match status" value="1"/>
</dbReference>
<dbReference type="SUPFAM" id="SSF53098">
    <property type="entry name" value="Ribonuclease H-like"/>
    <property type="match status" value="1"/>
</dbReference>
<dbReference type="PANTHER" id="PTHR47515">
    <property type="entry name" value="LOW CALCIUM RESPONSE LOCUS PROTEIN T"/>
    <property type="match status" value="1"/>
</dbReference>
<dbReference type="InterPro" id="IPR001584">
    <property type="entry name" value="Integrase_cat-core"/>
</dbReference>
<organism evidence="3 4">
    <name type="scientific">Komagataeibacter intermedius AF2</name>
    <dbReference type="NCBI Taxonomy" id="1458464"/>
    <lineage>
        <taxon>Bacteria</taxon>
        <taxon>Pseudomonadati</taxon>
        <taxon>Pseudomonadota</taxon>
        <taxon>Alphaproteobacteria</taxon>
        <taxon>Acetobacterales</taxon>
        <taxon>Acetobacteraceae</taxon>
        <taxon>Komagataeibacter</taxon>
    </lineage>
</organism>
<evidence type="ECO:0000313" key="3">
    <source>
        <dbReference type="EMBL" id="KPH85670.1"/>
    </source>
</evidence>
<dbReference type="PROSITE" id="PS50994">
    <property type="entry name" value="INTEGRASE"/>
    <property type="match status" value="1"/>
</dbReference>
<proteinExistence type="predicted"/>